<evidence type="ECO:0000256" key="1">
    <source>
        <dbReference type="SAM" id="MobiDB-lite"/>
    </source>
</evidence>
<proteinExistence type="predicted"/>
<protein>
    <submittedName>
        <fullName evidence="2">7207_t:CDS:1</fullName>
    </submittedName>
</protein>
<dbReference type="EMBL" id="CAJVPZ010011522">
    <property type="protein sequence ID" value="CAG8630813.1"/>
    <property type="molecule type" value="Genomic_DNA"/>
</dbReference>
<feature type="non-terminal residue" evidence="2">
    <location>
        <position position="70"/>
    </location>
</feature>
<dbReference type="AlphaFoldDB" id="A0A9N9D8X7"/>
<reference evidence="2" key="1">
    <citation type="submission" date="2021-06" db="EMBL/GenBank/DDBJ databases">
        <authorList>
            <person name="Kallberg Y."/>
            <person name="Tangrot J."/>
            <person name="Rosling A."/>
        </authorList>
    </citation>
    <scope>NUCLEOTIDE SEQUENCE</scope>
    <source>
        <strain evidence="2">IN212</strain>
    </source>
</reference>
<comment type="caution">
    <text evidence="2">The sequence shown here is derived from an EMBL/GenBank/DDBJ whole genome shotgun (WGS) entry which is preliminary data.</text>
</comment>
<accession>A0A9N9D8X7</accession>
<dbReference type="Proteomes" id="UP000789396">
    <property type="component" value="Unassembled WGS sequence"/>
</dbReference>
<evidence type="ECO:0000313" key="2">
    <source>
        <dbReference type="EMBL" id="CAG8630813.1"/>
    </source>
</evidence>
<evidence type="ECO:0000313" key="3">
    <source>
        <dbReference type="Proteomes" id="UP000789396"/>
    </source>
</evidence>
<feature type="region of interest" description="Disordered" evidence="1">
    <location>
        <begin position="1"/>
        <end position="20"/>
    </location>
</feature>
<organism evidence="2 3">
    <name type="scientific">Racocetra fulgida</name>
    <dbReference type="NCBI Taxonomy" id="60492"/>
    <lineage>
        <taxon>Eukaryota</taxon>
        <taxon>Fungi</taxon>
        <taxon>Fungi incertae sedis</taxon>
        <taxon>Mucoromycota</taxon>
        <taxon>Glomeromycotina</taxon>
        <taxon>Glomeromycetes</taxon>
        <taxon>Diversisporales</taxon>
        <taxon>Gigasporaceae</taxon>
        <taxon>Racocetra</taxon>
    </lineage>
</organism>
<gene>
    <name evidence="2" type="ORF">RFULGI_LOCUS7712</name>
</gene>
<keyword evidence="3" id="KW-1185">Reference proteome</keyword>
<sequence>IVNDQGMVNEDQSMFSEDQSMINESQKTFNEKTFNESQETIVGEIDVEKENIEEDGDNYYNEQEMNYCNV</sequence>
<feature type="compositionally biased region" description="Polar residues" evidence="1">
    <location>
        <begin position="10"/>
        <end position="20"/>
    </location>
</feature>
<name>A0A9N9D8X7_9GLOM</name>